<feature type="domain" description="M23ase beta-sheet core" evidence="1">
    <location>
        <begin position="133"/>
        <end position="231"/>
    </location>
</feature>
<dbReference type="AlphaFoldDB" id="A0A1G7GBF7"/>
<organism evidence="2 3">
    <name type="scientific">Ulvibacter litoralis</name>
    <dbReference type="NCBI Taxonomy" id="227084"/>
    <lineage>
        <taxon>Bacteria</taxon>
        <taxon>Pseudomonadati</taxon>
        <taxon>Bacteroidota</taxon>
        <taxon>Flavobacteriia</taxon>
        <taxon>Flavobacteriales</taxon>
        <taxon>Flavobacteriaceae</taxon>
        <taxon>Ulvibacter</taxon>
    </lineage>
</organism>
<sequence>MFIFCTQYVLLFANPNASVYYEYTSDGYALFADNEELCPITVQVELDLINMKLADGDRLTNVVPPNVTKHKILDVVVINRLDLYSFTYTKKLIFGDFSLESYDAGFLYYLPFKKGSSFRVKQGYLGSFSHQNTYAIDFEMSEGTQIYAAREGTVVEVVQENNTSCSAANCEEYDNYILVYHPDGTFAKYAHIRQNGAVISTGDAIAIGQHIGYSGNVGRTNGGTLHIEVYKLTVKGPQTLKTNFLIDDGQDHSILNTSQRYFRNY</sequence>
<reference evidence="2 3" key="1">
    <citation type="submission" date="2016-10" db="EMBL/GenBank/DDBJ databases">
        <authorList>
            <person name="de Groot N.N."/>
        </authorList>
    </citation>
    <scope>NUCLEOTIDE SEQUENCE [LARGE SCALE GENOMIC DNA]</scope>
    <source>
        <strain evidence="2 3">DSM 16195</strain>
    </source>
</reference>
<keyword evidence="3" id="KW-1185">Reference proteome</keyword>
<dbReference type="STRING" id="227084.SAMN05421855_10325"/>
<evidence type="ECO:0000259" key="1">
    <source>
        <dbReference type="Pfam" id="PF01551"/>
    </source>
</evidence>
<dbReference type="InterPro" id="IPR016047">
    <property type="entry name" value="M23ase_b-sheet_dom"/>
</dbReference>
<dbReference type="Proteomes" id="UP000199321">
    <property type="component" value="Unassembled WGS sequence"/>
</dbReference>
<dbReference type="PANTHER" id="PTHR21666">
    <property type="entry name" value="PEPTIDASE-RELATED"/>
    <property type="match status" value="1"/>
</dbReference>
<dbReference type="Pfam" id="PF01551">
    <property type="entry name" value="Peptidase_M23"/>
    <property type="match status" value="1"/>
</dbReference>
<accession>A0A1G7GBF7</accession>
<dbReference type="EMBL" id="FNBA01000003">
    <property type="protein sequence ID" value="SDE85437.1"/>
    <property type="molecule type" value="Genomic_DNA"/>
</dbReference>
<dbReference type="PANTHER" id="PTHR21666:SF270">
    <property type="entry name" value="MUREIN HYDROLASE ACTIVATOR ENVC"/>
    <property type="match status" value="1"/>
</dbReference>
<evidence type="ECO:0000313" key="2">
    <source>
        <dbReference type="EMBL" id="SDE85437.1"/>
    </source>
</evidence>
<gene>
    <name evidence="2" type="ORF">SAMN05421855_10325</name>
</gene>
<dbReference type="InterPro" id="IPR011055">
    <property type="entry name" value="Dup_hybrid_motif"/>
</dbReference>
<dbReference type="InterPro" id="IPR050570">
    <property type="entry name" value="Cell_wall_metabolism_enzyme"/>
</dbReference>
<protein>
    <submittedName>
        <fullName evidence="2">Peptidase family M23</fullName>
    </submittedName>
</protein>
<dbReference type="RefSeq" id="WP_139149387.1">
    <property type="nucleotide sequence ID" value="NZ_BMWO01000003.1"/>
</dbReference>
<name>A0A1G7GBF7_9FLAO</name>
<dbReference type="OrthoDB" id="9809488at2"/>
<dbReference type="GO" id="GO:0004222">
    <property type="term" value="F:metalloendopeptidase activity"/>
    <property type="evidence" value="ECO:0007669"/>
    <property type="project" value="TreeGrafter"/>
</dbReference>
<evidence type="ECO:0000313" key="3">
    <source>
        <dbReference type="Proteomes" id="UP000199321"/>
    </source>
</evidence>
<dbReference type="CDD" id="cd12797">
    <property type="entry name" value="M23_peptidase"/>
    <property type="match status" value="1"/>
</dbReference>
<dbReference type="Gene3D" id="2.70.70.10">
    <property type="entry name" value="Glucose Permease (Domain IIA)"/>
    <property type="match status" value="1"/>
</dbReference>
<proteinExistence type="predicted"/>
<dbReference type="SUPFAM" id="SSF51261">
    <property type="entry name" value="Duplicated hybrid motif"/>
    <property type="match status" value="1"/>
</dbReference>